<sequence length="262" mass="28777">MIMRHTPLYLATLLFVIGSPVSQADDTRPDQKDGVTIGLATLNAPRYSGSNERQWDWLPVIQARQGAFFFDTAKGAGYDLQFGQFYLEHTLGYAAGRTDKKSSFRPGSDKLRGMGKIDGVLNTALTLGWEFTDQLSVEAKAIAPLTDSQGMQYQTSVNATLFQNDSDTLGAQASLLFGDARYNNLFYGVTASQSANSGYRAYQTNGGLYGQSVSVFWSHRFTPQWASTLSGSYTHLNDKVADSPIVFQPDQFTGIMAVTYSF</sequence>
<evidence type="ECO:0000256" key="1">
    <source>
        <dbReference type="ARBA" id="ARBA00004442"/>
    </source>
</evidence>
<gene>
    <name evidence="7" type="ORF">DAQ1742_00908</name>
</gene>
<keyword evidence="4" id="KW-0472">Membrane</keyword>
<keyword evidence="3 6" id="KW-0732">Signal</keyword>
<dbReference type="Pfam" id="PF06629">
    <property type="entry name" value="MipA"/>
    <property type="match status" value="1"/>
</dbReference>
<dbReference type="AlphaFoldDB" id="A0A375A7G9"/>
<organism evidence="7 8">
    <name type="scientific">Dickeya aquatica</name>
    <dbReference type="NCBI Taxonomy" id="1401087"/>
    <lineage>
        <taxon>Bacteria</taxon>
        <taxon>Pseudomonadati</taxon>
        <taxon>Pseudomonadota</taxon>
        <taxon>Gammaproteobacteria</taxon>
        <taxon>Enterobacterales</taxon>
        <taxon>Pectobacteriaceae</taxon>
        <taxon>Dickeya</taxon>
    </lineage>
</organism>
<dbReference type="Proteomes" id="UP000294820">
    <property type="component" value="Chromosome 1"/>
</dbReference>
<evidence type="ECO:0000313" key="8">
    <source>
        <dbReference type="Proteomes" id="UP000294820"/>
    </source>
</evidence>
<proteinExistence type="inferred from homology"/>
<keyword evidence="8" id="KW-1185">Reference proteome</keyword>
<dbReference type="KEGG" id="daq:DAQ1742_00908"/>
<evidence type="ECO:0000256" key="4">
    <source>
        <dbReference type="ARBA" id="ARBA00023136"/>
    </source>
</evidence>
<comment type="subcellular location">
    <subcellularLocation>
        <location evidence="1">Cell outer membrane</location>
    </subcellularLocation>
</comment>
<dbReference type="PANTHER" id="PTHR38776:SF1">
    <property type="entry name" value="MLTA-INTERACTING PROTEIN-RELATED"/>
    <property type="match status" value="1"/>
</dbReference>
<comment type="similarity">
    <text evidence="2">Belongs to the MipA/OmpV family.</text>
</comment>
<evidence type="ECO:0000256" key="2">
    <source>
        <dbReference type="ARBA" id="ARBA00005722"/>
    </source>
</evidence>
<dbReference type="InterPro" id="IPR010583">
    <property type="entry name" value="MipA"/>
</dbReference>
<feature type="chain" id="PRO_5016780460" evidence="6">
    <location>
        <begin position="25"/>
        <end position="262"/>
    </location>
</feature>
<accession>A0A375A7G9</accession>
<keyword evidence="5" id="KW-0998">Cell outer membrane</keyword>
<name>A0A375A7G9_9GAMM</name>
<evidence type="ECO:0000313" key="7">
    <source>
        <dbReference type="EMBL" id="SLM61965.1"/>
    </source>
</evidence>
<dbReference type="RefSeq" id="WP_035340110.1">
    <property type="nucleotide sequence ID" value="NZ_LT615367.1"/>
</dbReference>
<evidence type="ECO:0000256" key="5">
    <source>
        <dbReference type="ARBA" id="ARBA00023237"/>
    </source>
</evidence>
<evidence type="ECO:0000256" key="6">
    <source>
        <dbReference type="SAM" id="SignalP"/>
    </source>
</evidence>
<dbReference type="GO" id="GO:0009279">
    <property type="term" value="C:cell outer membrane"/>
    <property type="evidence" value="ECO:0007669"/>
    <property type="project" value="UniProtKB-SubCell"/>
</dbReference>
<protein>
    <submittedName>
        <fullName evidence="7">Outer membrane protein V</fullName>
    </submittedName>
</protein>
<feature type="signal peptide" evidence="6">
    <location>
        <begin position="1"/>
        <end position="24"/>
    </location>
</feature>
<evidence type="ECO:0000256" key="3">
    <source>
        <dbReference type="ARBA" id="ARBA00022729"/>
    </source>
</evidence>
<dbReference type="EMBL" id="LT615367">
    <property type="protein sequence ID" value="SLM61965.1"/>
    <property type="molecule type" value="Genomic_DNA"/>
</dbReference>
<dbReference type="PANTHER" id="PTHR38776">
    <property type="entry name" value="MLTA-INTERACTING PROTEIN-RELATED"/>
    <property type="match status" value="1"/>
</dbReference>
<reference evidence="7 8" key="1">
    <citation type="submission" date="2016-09" db="EMBL/GenBank/DDBJ databases">
        <authorList>
            <person name="Reverchon S."/>
            <person name="Nasser W."/>
            <person name="Leonard S."/>
            <person name="Brochier C."/>
            <person name="Duprey A."/>
        </authorList>
    </citation>
    <scope>NUCLEOTIDE SEQUENCE [LARGE SCALE GENOMIC DNA]</scope>
    <source>
        <strain evidence="7 8">174/2</strain>
    </source>
</reference>